<protein>
    <submittedName>
        <fullName evidence="1">Dipeptidylpeptidase</fullName>
    </submittedName>
</protein>
<sequence length="701" mass="77909">MAGWKVWAPTLAAAILSTLHGCGAAEADRLIPLDSHLFHSLRRISLPVVSPDQQRALFATSYYDPDANKEYSYISILDIELGNTTQLTPVFEGSDRASNLLWLGPSTAGYLSKGALYQHDLAPHTNGTLLFNATQSINSATYRSSSGLLLFTASTLADGKISSVAKYLNEEKNRTDSAMVYNNLWARHWNKWMGDQKSTLFAINTTREAYGSWNLGREANLMQGLPPTKDQLLRWEVEGYTASEDGEHVAFVVRNPGPDMAWSTNVDIYLTATDGSRIPKLLTGTFKGAASSPTFSTDGSAVAWLQMETPGYESDINRIYVHNITTGNVYSVARTWDLSPQSILWSADNKVLYALTPDRGDRRLFSVEIATGKHQPLTGYGFVSNVARVGGSKLLVVYSNVTESSDIYTIDVGSSVSGLRGPMKRLTSINGDKLGGVYLSEAEDFWFTGALRDQVHGWILRPAGFNATKKYPLALLIHGGPQQASMHAFGLGQWNPNMYASAGYATVIINFHGSSSYGQKFTDSIHQQWGGYPYEDLMKGLDHVISTYSFVDASRMVALGGSYGGYMANWINANTDRFRALVAHDGQFNVVAGYYSTDELWFIEHDLGGVPFTTSGRDKYDKYNPERLADKFKTPTLFIHGANDFRLTLEQSLAPWTLLRRKGIPSRLVYFPDEDHWVNKMGNSMRWYEEVFKWMAQWTSS</sequence>
<reference evidence="1" key="1">
    <citation type="submission" date="2022-07" db="EMBL/GenBank/DDBJ databases">
        <title>Phylogenomic reconstructions and comparative analyses of Kickxellomycotina fungi.</title>
        <authorList>
            <person name="Reynolds N.K."/>
            <person name="Stajich J.E."/>
            <person name="Barry K."/>
            <person name="Grigoriev I.V."/>
            <person name="Crous P."/>
            <person name="Smith M.E."/>
        </authorList>
    </citation>
    <scope>NUCLEOTIDE SEQUENCE</scope>
    <source>
        <strain evidence="1">BCRC 34191</strain>
    </source>
</reference>
<keyword evidence="2" id="KW-1185">Reference proteome</keyword>
<dbReference type="EMBL" id="JANBUK010000147">
    <property type="protein sequence ID" value="KAJ2791440.1"/>
    <property type="molecule type" value="Genomic_DNA"/>
</dbReference>
<accession>A0ACC1KL55</accession>
<evidence type="ECO:0000313" key="1">
    <source>
        <dbReference type="EMBL" id="KAJ2791440.1"/>
    </source>
</evidence>
<evidence type="ECO:0000313" key="2">
    <source>
        <dbReference type="Proteomes" id="UP001140066"/>
    </source>
</evidence>
<proteinExistence type="predicted"/>
<organism evidence="1 2">
    <name type="scientific">Coemansia linderi</name>
    <dbReference type="NCBI Taxonomy" id="2663919"/>
    <lineage>
        <taxon>Eukaryota</taxon>
        <taxon>Fungi</taxon>
        <taxon>Fungi incertae sedis</taxon>
        <taxon>Zoopagomycota</taxon>
        <taxon>Kickxellomycotina</taxon>
        <taxon>Kickxellomycetes</taxon>
        <taxon>Kickxellales</taxon>
        <taxon>Kickxellaceae</taxon>
        <taxon>Coemansia</taxon>
    </lineage>
</organism>
<name>A0ACC1KL55_9FUNG</name>
<comment type="caution">
    <text evidence="1">The sequence shown here is derived from an EMBL/GenBank/DDBJ whole genome shotgun (WGS) entry which is preliminary data.</text>
</comment>
<dbReference type="Proteomes" id="UP001140066">
    <property type="component" value="Unassembled WGS sequence"/>
</dbReference>
<gene>
    <name evidence="1" type="primary">dpp5_2</name>
    <name evidence="1" type="ORF">GGI18_001132</name>
</gene>